<reference evidence="3 4" key="1">
    <citation type="submission" date="2015-08" db="EMBL/GenBank/DDBJ databases">
        <title>Emmonsia species relationships and genome sequence.</title>
        <authorList>
            <person name="Cuomo C.A."/>
            <person name="Schwartz I.S."/>
            <person name="Kenyon C."/>
            <person name="De Hoog G.S."/>
            <person name="Govender N.P."/>
            <person name="Botha A."/>
            <person name="Moreno L."/>
            <person name="De Vries M."/>
            <person name="Munoz J.F."/>
            <person name="Stielow J.B."/>
        </authorList>
    </citation>
    <scope>NUCLEOTIDE SEQUENCE [LARGE SCALE GENOMIC DNA]</scope>
    <source>
        <strain evidence="3 4">EI222</strain>
    </source>
</reference>
<proteinExistence type="predicted"/>
<protein>
    <submittedName>
        <fullName evidence="3">Uncharacterized protein</fullName>
    </submittedName>
</protein>
<sequence length="81" mass="8957">MAWRAPAPDKNGHIRPRTPTKPRLGVLLDRTAMGTAFGGITAWCGMSLTVLFPPRSMEAINTTRDDCQIMYANQIAQNAKR</sequence>
<evidence type="ECO:0000256" key="2">
    <source>
        <dbReference type="SAM" id="Phobius"/>
    </source>
</evidence>
<evidence type="ECO:0000313" key="4">
    <source>
        <dbReference type="Proteomes" id="UP000242791"/>
    </source>
</evidence>
<organism evidence="3 4">
    <name type="scientific">Blastomyces percursus</name>
    <dbReference type="NCBI Taxonomy" id="1658174"/>
    <lineage>
        <taxon>Eukaryota</taxon>
        <taxon>Fungi</taxon>
        <taxon>Dikarya</taxon>
        <taxon>Ascomycota</taxon>
        <taxon>Pezizomycotina</taxon>
        <taxon>Eurotiomycetes</taxon>
        <taxon>Eurotiomycetidae</taxon>
        <taxon>Onygenales</taxon>
        <taxon>Ajellomycetaceae</taxon>
        <taxon>Blastomyces</taxon>
    </lineage>
</organism>
<dbReference type="EMBL" id="LGTZ01000133">
    <property type="protein sequence ID" value="OJD27151.1"/>
    <property type="molecule type" value="Genomic_DNA"/>
</dbReference>
<feature type="region of interest" description="Disordered" evidence="1">
    <location>
        <begin position="1"/>
        <end position="21"/>
    </location>
</feature>
<accession>A0A1J9RF00</accession>
<dbReference type="AlphaFoldDB" id="A0A1J9RF00"/>
<keyword evidence="2" id="KW-0472">Membrane</keyword>
<comment type="caution">
    <text evidence="3">The sequence shown here is derived from an EMBL/GenBank/DDBJ whole genome shotgun (WGS) entry which is preliminary data.</text>
</comment>
<keyword evidence="4" id="KW-1185">Reference proteome</keyword>
<evidence type="ECO:0000313" key="3">
    <source>
        <dbReference type="EMBL" id="OJD27151.1"/>
    </source>
</evidence>
<name>A0A1J9RF00_9EURO</name>
<dbReference type="VEuPathDB" id="FungiDB:ACJ73_01459"/>
<keyword evidence="2" id="KW-1133">Transmembrane helix</keyword>
<dbReference type="Proteomes" id="UP000242791">
    <property type="component" value="Unassembled WGS sequence"/>
</dbReference>
<keyword evidence="2" id="KW-0812">Transmembrane</keyword>
<evidence type="ECO:0000256" key="1">
    <source>
        <dbReference type="SAM" id="MobiDB-lite"/>
    </source>
</evidence>
<gene>
    <name evidence="3" type="ORF">ACJ73_01459</name>
</gene>
<feature type="transmembrane region" description="Helical" evidence="2">
    <location>
        <begin position="32"/>
        <end position="52"/>
    </location>
</feature>